<accession>A0A6J7WIN0</accession>
<name>A0A6J7WIN0_9CAUD</name>
<reference evidence="1" key="1">
    <citation type="submission" date="2020-05" db="EMBL/GenBank/DDBJ databases">
        <authorList>
            <person name="Chiriac C."/>
            <person name="Salcher M."/>
            <person name="Ghai R."/>
            <person name="Kavagutti S V."/>
        </authorList>
    </citation>
    <scope>NUCLEOTIDE SEQUENCE</scope>
</reference>
<evidence type="ECO:0000313" key="1">
    <source>
        <dbReference type="EMBL" id="CAB5217801.1"/>
    </source>
</evidence>
<proteinExistence type="predicted"/>
<dbReference type="Gene3D" id="2.10.10.20">
    <property type="entry name" value="Carbohydrate-binding module superfamily 5/12"/>
    <property type="match status" value="1"/>
</dbReference>
<sequence>MTRDQAIQQIAFDAQASIYPSLDSTELGRIVDQCKDYDVWTANTAYAVNDVVIAPVNNGRMYRCVYGGTSNTTNPFPTSPVVNTYGCVYSDGTDIYWADCGTASKDRWNVKKGASMAWRQKAGKVAHLLQVKDGQQDLQLGNLHKQCLSMADRYNGMEIL</sequence>
<protein>
    <submittedName>
        <fullName evidence="1">Uncharacterized protein</fullName>
    </submittedName>
</protein>
<gene>
    <name evidence="1" type="ORF">UFOVP210_14</name>
</gene>
<organism evidence="1">
    <name type="scientific">uncultured Caudovirales phage</name>
    <dbReference type="NCBI Taxonomy" id="2100421"/>
    <lineage>
        <taxon>Viruses</taxon>
        <taxon>Duplodnaviria</taxon>
        <taxon>Heunggongvirae</taxon>
        <taxon>Uroviricota</taxon>
        <taxon>Caudoviricetes</taxon>
        <taxon>Peduoviridae</taxon>
        <taxon>Maltschvirus</taxon>
        <taxon>Maltschvirus maltsch</taxon>
    </lineage>
</organism>
<dbReference type="EMBL" id="LR798251">
    <property type="protein sequence ID" value="CAB5217801.1"/>
    <property type="molecule type" value="Genomic_DNA"/>
</dbReference>